<evidence type="ECO:0000313" key="10">
    <source>
        <dbReference type="EMBL" id="SNR89012.1"/>
    </source>
</evidence>
<evidence type="ECO:0000259" key="9">
    <source>
        <dbReference type="SMART" id="SM00790"/>
    </source>
</evidence>
<dbReference type="PANTHER" id="PTHR30038">
    <property type="entry name" value="ALDEHYDE FERREDOXIN OXIDOREDUCTASE"/>
    <property type="match status" value="1"/>
</dbReference>
<dbReference type="InterPro" id="IPR013984">
    <property type="entry name" value="Ald_Fedxn_OxRdtase_dom2"/>
</dbReference>
<evidence type="ECO:0000256" key="6">
    <source>
        <dbReference type="ARBA" id="ARBA00023004"/>
    </source>
</evidence>
<dbReference type="GO" id="GO:0016625">
    <property type="term" value="F:oxidoreductase activity, acting on the aldehyde or oxo group of donors, iron-sulfur protein as acceptor"/>
    <property type="evidence" value="ECO:0007669"/>
    <property type="project" value="InterPro"/>
</dbReference>
<sequence length="583" mass="63584">MIRPHFRVVIVDLSARKTRVENLPGREQWLGGSGLAALCFEKYGDPALPWNDPAQPLIFAIGPLTGYFPLMSKTVCAFLSPYHGQYAESHAGGRSALALRFADMDALVVVGRAERPCVLSIGHKHMEIKDAPFLWGKDVFTTGKMLRNMLSGSGTRSILRIGPAGENGCAYACINVDTYRHFGRLGAGAVMGAKNLKAIAIQGDASFPLPEGKAYAQAFKDIYALLTETSMMSKYHDLGTAGNMAALNELKSLPWRNLQATTDPGIEGISGERFAKDMLLRNTACAGCPVGCIHIGFLREKFMADNRYLYRQVAYDYEPIFSLGSMLGMTDGFAVLGLMDAVEREGLDCMSGGVALAWATEALQKGHISLAETLTPLQFGDAEGYKAAIGHLGRGTNEFYRRLAQGTMKAASHYNGQDYACVLGQEMAGYATGETFFVSESLSFRHSHLDSSAYSADQKPQDKDAEKVASGFVKDEASRIVLTSMVGCLFARGVYTTERLQQALGSLGYEDAAANLEPAGQAIQRLRWRLRMRSGYDPVHAKIPKRYTEVVTWKGPIDAEYMETLRQTYAAKLVELGSESQPG</sequence>
<dbReference type="SMART" id="SM00790">
    <property type="entry name" value="AFOR_N"/>
    <property type="match status" value="1"/>
</dbReference>
<dbReference type="InterPro" id="IPR013985">
    <property type="entry name" value="Ald_Fedxn_OxRdtase_dom3"/>
</dbReference>
<evidence type="ECO:0000256" key="3">
    <source>
        <dbReference type="ARBA" id="ARBA00022485"/>
    </source>
</evidence>
<keyword evidence="3" id="KW-0004">4Fe-4S</keyword>
<dbReference type="InterPro" id="IPR051919">
    <property type="entry name" value="W-dependent_AOR"/>
</dbReference>
<protein>
    <submittedName>
        <fullName evidence="10">Aldehyde:ferredoxin oxidoreductase</fullName>
    </submittedName>
</protein>
<evidence type="ECO:0000256" key="5">
    <source>
        <dbReference type="ARBA" id="ARBA00023002"/>
    </source>
</evidence>
<dbReference type="InterPro" id="IPR036503">
    <property type="entry name" value="Ald_Fedxn_OxRdtase_N_sf"/>
</dbReference>
<dbReference type="PANTHER" id="PTHR30038:SF8">
    <property type="entry name" value="ALDEHYDE FERREDOXIN OXIDOREDUCTASE"/>
    <property type="match status" value="1"/>
</dbReference>
<dbReference type="AlphaFoldDB" id="A0A239A0T0"/>
<keyword evidence="5" id="KW-0560">Oxidoreductase</keyword>
<evidence type="ECO:0000256" key="1">
    <source>
        <dbReference type="ARBA" id="ARBA00001966"/>
    </source>
</evidence>
<evidence type="ECO:0000256" key="7">
    <source>
        <dbReference type="ARBA" id="ARBA00023014"/>
    </source>
</evidence>
<keyword evidence="11" id="KW-1185">Reference proteome</keyword>
<dbReference type="Gene3D" id="1.10.599.10">
    <property type="entry name" value="Aldehyde Ferredoxin Oxidoreductase Protein, subunit A, domain 3"/>
    <property type="match status" value="1"/>
</dbReference>
<comment type="similarity">
    <text evidence="2">Belongs to the AOR/FOR family.</text>
</comment>
<dbReference type="Proteomes" id="UP000198324">
    <property type="component" value="Unassembled WGS sequence"/>
</dbReference>
<name>A0A239A0T0_9BACT</name>
<dbReference type="InterPro" id="IPR013983">
    <property type="entry name" value="Ald_Fedxn_OxRdtase_N"/>
</dbReference>
<dbReference type="GO" id="GO:0051539">
    <property type="term" value="F:4 iron, 4 sulfur cluster binding"/>
    <property type="evidence" value="ECO:0007669"/>
    <property type="project" value="UniProtKB-KW"/>
</dbReference>
<comment type="cofactor">
    <cofactor evidence="1">
        <name>[4Fe-4S] cluster</name>
        <dbReference type="ChEBI" id="CHEBI:49883"/>
    </cofactor>
</comment>
<feature type="domain" description="Aldehyde ferredoxin oxidoreductase N-terminal" evidence="9">
    <location>
        <begin position="5"/>
        <end position="205"/>
    </location>
</feature>
<keyword evidence="6" id="KW-0408">Iron</keyword>
<dbReference type="GO" id="GO:0046872">
    <property type="term" value="F:metal ion binding"/>
    <property type="evidence" value="ECO:0007669"/>
    <property type="project" value="UniProtKB-KW"/>
</dbReference>
<keyword evidence="4" id="KW-0479">Metal-binding</keyword>
<organism evidence="10 11">
    <name type="scientific">Humidesulfovibrio mexicanus</name>
    <dbReference type="NCBI Taxonomy" id="147047"/>
    <lineage>
        <taxon>Bacteria</taxon>
        <taxon>Pseudomonadati</taxon>
        <taxon>Thermodesulfobacteriota</taxon>
        <taxon>Desulfovibrionia</taxon>
        <taxon>Desulfovibrionales</taxon>
        <taxon>Desulfovibrionaceae</taxon>
        <taxon>Humidesulfovibrio</taxon>
    </lineage>
</organism>
<dbReference type="RefSeq" id="WP_089273774.1">
    <property type="nucleotide sequence ID" value="NZ_FZOC01000003.1"/>
</dbReference>
<dbReference type="Gene3D" id="3.60.9.10">
    <property type="entry name" value="Aldehyde ferredoxin oxidoreductase, N-terminal domain"/>
    <property type="match status" value="1"/>
</dbReference>
<evidence type="ECO:0000256" key="2">
    <source>
        <dbReference type="ARBA" id="ARBA00011032"/>
    </source>
</evidence>
<evidence type="ECO:0000313" key="11">
    <source>
        <dbReference type="Proteomes" id="UP000198324"/>
    </source>
</evidence>
<dbReference type="SUPFAM" id="SSF56228">
    <property type="entry name" value="Aldehyde ferredoxin oxidoreductase, N-terminal domain"/>
    <property type="match status" value="1"/>
</dbReference>
<dbReference type="SUPFAM" id="SSF48310">
    <property type="entry name" value="Aldehyde ferredoxin oxidoreductase, C-terminal domains"/>
    <property type="match status" value="1"/>
</dbReference>
<gene>
    <name evidence="10" type="ORF">SAMN04488503_1741</name>
</gene>
<comment type="cofactor">
    <cofactor evidence="8">
        <name>tungstopterin</name>
        <dbReference type="ChEBI" id="CHEBI:30402"/>
    </cofactor>
</comment>
<dbReference type="Pfam" id="PF02730">
    <property type="entry name" value="AFOR_N"/>
    <property type="match status" value="1"/>
</dbReference>
<dbReference type="Gene3D" id="1.10.569.10">
    <property type="entry name" value="Aldehyde Ferredoxin Oxidoreductase Protein, subunit A, domain 2"/>
    <property type="match status" value="1"/>
</dbReference>
<dbReference type="EMBL" id="FZOC01000003">
    <property type="protein sequence ID" value="SNR89012.1"/>
    <property type="molecule type" value="Genomic_DNA"/>
</dbReference>
<dbReference type="InterPro" id="IPR001203">
    <property type="entry name" value="OxRdtase_Ald_Fedxn_C"/>
</dbReference>
<accession>A0A239A0T0</accession>
<evidence type="ECO:0000256" key="4">
    <source>
        <dbReference type="ARBA" id="ARBA00022723"/>
    </source>
</evidence>
<dbReference type="Pfam" id="PF01314">
    <property type="entry name" value="AFOR_C"/>
    <property type="match status" value="1"/>
</dbReference>
<reference evidence="10 11" key="1">
    <citation type="submission" date="2017-06" db="EMBL/GenBank/DDBJ databases">
        <authorList>
            <person name="Kim H.J."/>
            <person name="Triplett B.A."/>
        </authorList>
    </citation>
    <scope>NUCLEOTIDE SEQUENCE [LARGE SCALE GENOMIC DNA]</scope>
    <source>
        <strain evidence="10 11">DSM 13116</strain>
    </source>
</reference>
<evidence type="ECO:0000256" key="8">
    <source>
        <dbReference type="ARBA" id="ARBA00049934"/>
    </source>
</evidence>
<dbReference type="InterPro" id="IPR036021">
    <property type="entry name" value="Tungsten_al_ferr_oxy-like_C"/>
</dbReference>
<proteinExistence type="inferred from homology"/>
<dbReference type="GO" id="GO:0009055">
    <property type="term" value="F:electron transfer activity"/>
    <property type="evidence" value="ECO:0007669"/>
    <property type="project" value="InterPro"/>
</dbReference>
<dbReference type="OrthoDB" id="9763894at2"/>
<keyword evidence="7" id="KW-0411">Iron-sulfur</keyword>